<evidence type="ECO:0000313" key="1">
    <source>
        <dbReference type="EMBL" id="KPQ42578.1"/>
    </source>
</evidence>
<organism evidence="1 2">
    <name type="scientific">Candidatus Methanoperedens nitratireducens</name>
    <dbReference type="NCBI Taxonomy" id="1392998"/>
    <lineage>
        <taxon>Archaea</taxon>
        <taxon>Methanobacteriati</taxon>
        <taxon>Methanobacteriota</taxon>
        <taxon>Stenosarchaea group</taxon>
        <taxon>Methanomicrobia</taxon>
        <taxon>Methanosarcinales</taxon>
        <taxon>ANME-2 cluster</taxon>
        <taxon>Candidatus Methanoperedentaceae</taxon>
        <taxon>Candidatus Methanoperedens</taxon>
    </lineage>
</organism>
<dbReference type="AlphaFoldDB" id="A0A0N8KQM8"/>
<reference evidence="1 2" key="1">
    <citation type="submission" date="2015-09" db="EMBL/GenBank/DDBJ databases">
        <title>A metagenomics-based metabolic model of nitrate-dependent anaerobic oxidation of methane by Methanoperedens-like archaea.</title>
        <authorList>
            <person name="Arshad A."/>
            <person name="Speth D.R."/>
            <person name="De Graaf R.M."/>
            <person name="Op Den Camp H.J."/>
            <person name="Jetten M.S."/>
            <person name="Welte C.U."/>
        </authorList>
    </citation>
    <scope>NUCLEOTIDE SEQUENCE [LARGE SCALE GENOMIC DNA]</scope>
</reference>
<sequence length="58" mass="6535">MFKGFESLIIDGVSFSCGALVSVRIKMKFICSYDIIDYKKSLMQINAAISIHVDFNLL</sequence>
<dbReference type="Proteomes" id="UP000050360">
    <property type="component" value="Unassembled WGS sequence"/>
</dbReference>
<protein>
    <submittedName>
        <fullName evidence="1">Uncharacterized protein</fullName>
    </submittedName>
</protein>
<name>A0A0N8KQM8_9EURY</name>
<comment type="caution">
    <text evidence="1">The sequence shown here is derived from an EMBL/GenBank/DDBJ whole genome shotgun (WGS) entry which is preliminary data.</text>
</comment>
<accession>A0A0N8KQM8</accession>
<gene>
    <name evidence="1" type="ORF">MPEBLZ_02866</name>
</gene>
<evidence type="ECO:0000313" key="2">
    <source>
        <dbReference type="Proteomes" id="UP000050360"/>
    </source>
</evidence>
<dbReference type="EMBL" id="LKCM01000220">
    <property type="protein sequence ID" value="KPQ42578.1"/>
    <property type="molecule type" value="Genomic_DNA"/>
</dbReference>
<proteinExistence type="predicted"/>